<dbReference type="STRING" id="65393.PCC7424_4212"/>
<dbReference type="GO" id="GO:0016829">
    <property type="term" value="F:lyase activity"/>
    <property type="evidence" value="ECO:0007669"/>
    <property type="project" value="UniProtKB-KW"/>
</dbReference>
<keyword evidence="2" id="KW-0605">Phycobilisome</keyword>
<dbReference type="HOGENOM" id="CLU_002731_0_0_3"/>
<feature type="domain" description="NACHT C-terminal Cysteine and Histidine-containing" evidence="4">
    <location>
        <begin position="1028"/>
        <end position="1049"/>
    </location>
</feature>
<protein>
    <submittedName>
        <fullName evidence="5">PBS lyase HEAT domain protein repeat-containing protein</fullName>
    </submittedName>
</protein>
<dbReference type="InterPro" id="IPR016024">
    <property type="entry name" value="ARM-type_fold"/>
</dbReference>
<dbReference type="Pfam" id="PF13646">
    <property type="entry name" value="HEAT_2"/>
    <property type="match status" value="3"/>
</dbReference>
<dbReference type="GO" id="GO:0030089">
    <property type="term" value="C:phycobilisome"/>
    <property type="evidence" value="ECO:0007669"/>
    <property type="project" value="UniProtKB-KW"/>
</dbReference>
<dbReference type="SUPFAM" id="SSF48371">
    <property type="entry name" value="ARM repeat"/>
    <property type="match status" value="2"/>
</dbReference>
<dbReference type="GO" id="GO:0016491">
    <property type="term" value="F:oxidoreductase activity"/>
    <property type="evidence" value="ECO:0007669"/>
    <property type="project" value="TreeGrafter"/>
</dbReference>
<dbReference type="InterPro" id="IPR054570">
    <property type="entry name" value="NCC-H_dom"/>
</dbReference>
<dbReference type="InterPro" id="IPR027417">
    <property type="entry name" value="P-loop_NTPase"/>
</dbReference>
<dbReference type="PANTHER" id="PTHR12697">
    <property type="entry name" value="PBS LYASE HEAT-LIKE PROTEIN"/>
    <property type="match status" value="1"/>
</dbReference>
<dbReference type="Proteomes" id="UP000002384">
    <property type="component" value="Chromosome"/>
</dbReference>
<evidence type="ECO:0000256" key="2">
    <source>
        <dbReference type="ARBA" id="ARBA00022738"/>
    </source>
</evidence>
<evidence type="ECO:0000313" key="5">
    <source>
        <dbReference type="EMBL" id="ACK72582.1"/>
    </source>
</evidence>
<keyword evidence="6" id="KW-1185">Reference proteome</keyword>
<dbReference type="AlphaFoldDB" id="B7KLL0"/>
<evidence type="ECO:0000313" key="6">
    <source>
        <dbReference type="Proteomes" id="UP000002384"/>
    </source>
</evidence>
<keyword evidence="5" id="KW-0456">Lyase</keyword>
<evidence type="ECO:0000259" key="4">
    <source>
        <dbReference type="Pfam" id="PF22730"/>
    </source>
</evidence>
<dbReference type="RefSeq" id="WP_015956167.1">
    <property type="nucleotide sequence ID" value="NC_011729.1"/>
</dbReference>
<name>B7KLL0_GLOC7</name>
<dbReference type="InterPro" id="IPR004155">
    <property type="entry name" value="PBS_lyase_HEAT"/>
</dbReference>
<dbReference type="Gene3D" id="3.40.50.300">
    <property type="entry name" value="P-loop containing nucleotide triphosphate hydrolases"/>
    <property type="match status" value="1"/>
</dbReference>
<dbReference type="SUPFAM" id="SSF52540">
    <property type="entry name" value="P-loop containing nucleoside triphosphate hydrolases"/>
    <property type="match status" value="1"/>
</dbReference>
<feature type="domain" description="NACHT C-terminal Alpha/Beta" evidence="3">
    <location>
        <begin position="1089"/>
        <end position="1226"/>
    </location>
</feature>
<dbReference type="eggNOG" id="COG1413">
    <property type="taxonomic scope" value="Bacteria"/>
</dbReference>
<dbReference type="PANTHER" id="PTHR12697:SF5">
    <property type="entry name" value="DEOXYHYPUSINE HYDROXYLASE"/>
    <property type="match status" value="1"/>
</dbReference>
<proteinExistence type="predicted"/>
<reference evidence="6" key="1">
    <citation type="journal article" date="2011" name="MBio">
        <title>Novel metabolic attributes of the genus Cyanothece, comprising a group of unicellular nitrogen-fixing Cyanobacteria.</title>
        <authorList>
            <person name="Bandyopadhyay A."/>
            <person name="Elvitigala T."/>
            <person name="Welsh E."/>
            <person name="Stockel J."/>
            <person name="Liberton M."/>
            <person name="Min H."/>
            <person name="Sherman L.A."/>
            <person name="Pakrasi H.B."/>
        </authorList>
    </citation>
    <scope>NUCLEOTIDE SEQUENCE [LARGE SCALE GENOMIC DNA]</scope>
    <source>
        <strain evidence="6">PCC 7424</strain>
    </source>
</reference>
<dbReference type="InterPro" id="IPR054611">
    <property type="entry name" value="NCAB"/>
</dbReference>
<dbReference type="Pfam" id="PF22724">
    <property type="entry name" value="NCAB1"/>
    <property type="match status" value="1"/>
</dbReference>
<evidence type="ECO:0000259" key="3">
    <source>
        <dbReference type="Pfam" id="PF22724"/>
    </source>
</evidence>
<dbReference type="eggNOG" id="COG5635">
    <property type="taxonomic scope" value="Bacteria"/>
</dbReference>
<organism evidence="5 6">
    <name type="scientific">Gloeothece citriformis (strain PCC 7424)</name>
    <name type="common">Cyanothece sp. (strain PCC 7424)</name>
    <dbReference type="NCBI Taxonomy" id="65393"/>
    <lineage>
        <taxon>Bacteria</taxon>
        <taxon>Bacillati</taxon>
        <taxon>Cyanobacteriota</taxon>
        <taxon>Cyanophyceae</taxon>
        <taxon>Oscillatoriophycideae</taxon>
        <taxon>Chroococcales</taxon>
        <taxon>Aphanothecaceae</taxon>
        <taxon>Gloeothece</taxon>
        <taxon>Gloeothece citriformis</taxon>
    </lineage>
</organism>
<sequence length="1234" mass="140074">MMIQQRSEQPITLTSSQKLNIDWQQVCQAIWKNSLSIHSLKTPSKDIEAQWEALNLSLEFISQDTQTYPQSENIEIKEISHNYNQKQFCEQVLRLGKSQTKGRKLAIIGESCTGKTTFLNQIVSWILENTKDLPVWISIAELGETPIKEYLQKKWLKRVAKTEDELTQEWQKSLDELLDSGRVWLLLDGVEKMPIEQMEKMLMTLNGGEKYPLKSLDPLSTTIQQLQGWTDKTRIILTGDQAIASVNKNALSSFDIFRPLDLTYPEEVKQFSYQWFSHHSPNSKNLTKEFLSALELWGYERVKNLVNTPLKLELLCRIIQENQGQFPTKITPLYQQVVTQYYQSQKERVPVTSQQQQELNELLGKLAIQSLDRNSPPHWIYHHQITELLGENEALIQLALDLQWLKIIGITTNKKREQIYTFWDENFQAYFAAIAINDWQFFLNHPLGNLNSVLSPSSESAYRIFESPWKRVILLWMGREDLKKEDKEAFLQNLVGFNDGCETDNFYGKRAYFLAALSLVEFPESEQNNEILLELLQWSFFDSQIAPIVSGAAKATLRQTNRQKTIPALIQLLTTIKTETIKREIFKTLEKIGRGDAQSITALTEMLETTSSDPLRWQIAETLGIINPGNPKAIATIIGLLETANKEETRQIAFHSLEKIGQGNFRAITTLIQLLQTTESPTIRQRIFKTLETIGYKNPAAIAALVQLIRTNSDETIRCQAAESLEKVDPENPTAIRVLIQLISSGSDEEIRKQAVYSIGEITPGNREAITALIQLLSPEHDIFLRWMAISSLGKIGMGSSQAIDALLQIIQSDEQGLIRKEAIENLIKLEPHNSEAITALINLTKSSYDESIRTEAAENLAYIAPGNYDAITALLQLIHSTKDEFTSQKAAYSLGKIEPGNLEALTTLIQLVQSSTDANVRSLAAQSLGEVGVNNPAVLAALIRLAKTSNDPKILRRTAVSLEQIGKGNREVILTLIQMIKSAQDESCRLQIAKSLINLLKSDQKSEMMTTLKEILSLSDPKKDLAWQKIIWHCAQHLSYPDFYRAWHNRPLYGTQKVNNTEAKIIKKTTSEAINAQTIEVSSQNLSQLLQTKLKENSRLPKPVHLIFIDSNDLIDTQNPSVDIYDLMLGQKCPAFEYGIPDTMAKLRLYWNGIQNKDNNKIFVWIFSENLSDSEAQGFSLDFLKLLSKFPGLIGVITEQNHLKLQKFSPQDSNLMENIMLWIETQVKISDNS</sequence>
<dbReference type="Gene3D" id="1.25.10.10">
    <property type="entry name" value="Leucine-rich Repeat Variant"/>
    <property type="match status" value="3"/>
</dbReference>
<dbReference type="KEGG" id="cyc:PCC7424_4212"/>
<dbReference type="OrthoDB" id="134770at2"/>
<keyword evidence="1" id="KW-0042">Antenna complex</keyword>
<evidence type="ECO:0000256" key="1">
    <source>
        <dbReference type="ARBA" id="ARBA00022549"/>
    </source>
</evidence>
<dbReference type="SMART" id="SM00567">
    <property type="entry name" value="EZ_HEAT"/>
    <property type="match status" value="11"/>
</dbReference>
<dbReference type="InterPro" id="IPR011989">
    <property type="entry name" value="ARM-like"/>
</dbReference>
<dbReference type="Pfam" id="PF22730">
    <property type="entry name" value="NCC-H"/>
    <property type="match status" value="1"/>
</dbReference>
<accession>B7KLL0</accession>
<gene>
    <name evidence="5" type="ordered locus">PCC7424_4212</name>
</gene>
<dbReference type="EMBL" id="CP001291">
    <property type="protein sequence ID" value="ACK72582.1"/>
    <property type="molecule type" value="Genomic_DNA"/>
</dbReference>